<gene>
    <name evidence="1" type="ORF">E7201_09915</name>
</gene>
<dbReference type="AlphaFoldDB" id="A0A927WK93"/>
<comment type="caution">
    <text evidence="1">The sequence shown here is derived from an EMBL/GenBank/DDBJ whole genome shotgun (WGS) entry which is preliminary data.</text>
</comment>
<reference evidence="1" key="1">
    <citation type="submission" date="2019-04" db="EMBL/GenBank/DDBJ databases">
        <title>Evolution of Biomass-Degrading Anaerobic Consortia Revealed by Metagenomics.</title>
        <authorList>
            <person name="Peng X."/>
        </authorList>
    </citation>
    <scope>NUCLEOTIDE SEQUENCE</scope>
    <source>
        <strain evidence="1">SIG240</strain>
    </source>
</reference>
<accession>A0A927WK93</accession>
<proteinExistence type="predicted"/>
<sequence>MKNYLEAVLHQDVDIHPFTDTRKLPLAYRNRFLLSNVVISGQIALLAEPIEHETLSVLKKQHGQLELYTGLRCILALKDISNYAREIMVKEGIPFVWEGHQVYLPFLGMLLDTDKSRKVHQCEKISFLTQRLLLTALYQSWEEVTVTKAADMLGVTKTAVSNSFNELEAINFPYLSAKNRARKLTMEKDKQMAWENMKEVLRNPVIATYALKECPEVNLLTAGLTALAEYSLLSEPSGPTFAVSKRAISSLKLTKSMLAAAEDIPACILQEIGYQIDFGVGMAIDPLSLVLSLSDEEKDEPRISMAVDEMLERYVW</sequence>
<dbReference type="Proteomes" id="UP000761380">
    <property type="component" value="Unassembled WGS sequence"/>
</dbReference>
<name>A0A927WK93_SELRU</name>
<protein>
    <submittedName>
        <fullName evidence="1">Uncharacterized protein</fullName>
    </submittedName>
</protein>
<evidence type="ECO:0000313" key="1">
    <source>
        <dbReference type="EMBL" id="MBE6093461.1"/>
    </source>
</evidence>
<evidence type="ECO:0000313" key="2">
    <source>
        <dbReference type="Proteomes" id="UP000761380"/>
    </source>
</evidence>
<organism evidence="1 2">
    <name type="scientific">Selenomonas ruminantium</name>
    <dbReference type="NCBI Taxonomy" id="971"/>
    <lineage>
        <taxon>Bacteria</taxon>
        <taxon>Bacillati</taxon>
        <taxon>Bacillota</taxon>
        <taxon>Negativicutes</taxon>
        <taxon>Selenomonadales</taxon>
        <taxon>Selenomonadaceae</taxon>
        <taxon>Selenomonas</taxon>
    </lineage>
</organism>
<dbReference type="EMBL" id="SVBY01000086">
    <property type="protein sequence ID" value="MBE6093461.1"/>
    <property type="molecule type" value="Genomic_DNA"/>
</dbReference>